<name>A0A3B1AWS2_9ZZZZ</name>
<reference evidence="2" key="1">
    <citation type="submission" date="2018-06" db="EMBL/GenBank/DDBJ databases">
        <authorList>
            <person name="Zhirakovskaya E."/>
        </authorList>
    </citation>
    <scope>NUCLEOTIDE SEQUENCE</scope>
</reference>
<organism evidence="2">
    <name type="scientific">hydrothermal vent metagenome</name>
    <dbReference type="NCBI Taxonomy" id="652676"/>
    <lineage>
        <taxon>unclassified sequences</taxon>
        <taxon>metagenomes</taxon>
        <taxon>ecological metagenomes</taxon>
    </lineage>
</organism>
<evidence type="ECO:0000313" key="2">
    <source>
        <dbReference type="EMBL" id="VAW97276.1"/>
    </source>
</evidence>
<protein>
    <submittedName>
        <fullName evidence="2">Uncharacterized protein</fullName>
    </submittedName>
</protein>
<evidence type="ECO:0000256" key="1">
    <source>
        <dbReference type="SAM" id="MobiDB-lite"/>
    </source>
</evidence>
<dbReference type="AlphaFoldDB" id="A0A3B1AWS2"/>
<accession>A0A3B1AWS2</accession>
<feature type="compositionally biased region" description="Polar residues" evidence="1">
    <location>
        <begin position="31"/>
        <end position="41"/>
    </location>
</feature>
<proteinExistence type="predicted"/>
<dbReference type="EMBL" id="UOFT01000056">
    <property type="protein sequence ID" value="VAW97276.1"/>
    <property type="molecule type" value="Genomic_DNA"/>
</dbReference>
<sequence length="51" mass="5477">MLKKIKNWIMLASLSLVLVACGGGGGGGSSPPANNSNNTWDQMVWDQDNWN</sequence>
<dbReference type="PROSITE" id="PS51257">
    <property type="entry name" value="PROKAR_LIPOPROTEIN"/>
    <property type="match status" value="1"/>
</dbReference>
<feature type="region of interest" description="Disordered" evidence="1">
    <location>
        <begin position="26"/>
        <end position="51"/>
    </location>
</feature>
<gene>
    <name evidence="2" type="ORF">MNBD_GAMMA23-1809</name>
</gene>